<reference evidence="3 4" key="1">
    <citation type="submission" date="2020-04" db="EMBL/GenBank/DDBJ databases">
        <authorList>
            <person name="Alioto T."/>
            <person name="Alioto T."/>
            <person name="Gomez Garrido J."/>
        </authorList>
    </citation>
    <scope>NUCLEOTIDE SEQUENCE [LARGE SCALE GENOMIC DNA]</scope>
</reference>
<evidence type="ECO:0000313" key="4">
    <source>
        <dbReference type="Proteomes" id="UP000494165"/>
    </source>
</evidence>
<dbReference type="EMBL" id="CADEPI010000040">
    <property type="protein sequence ID" value="CAB3368849.1"/>
    <property type="molecule type" value="Genomic_DNA"/>
</dbReference>
<keyword evidence="4" id="KW-1185">Reference proteome</keyword>
<evidence type="ECO:0000313" key="3">
    <source>
        <dbReference type="EMBL" id="CAB3368849.1"/>
    </source>
</evidence>
<sequence>MAGPISSSEEEIANNPNKRIRRSEEELSEAANLISRGLTFQAVSDKYNIPISTIRFYMARKGILPRRKRGRVNSHPVIEGIAGSLKLLQLGKIQHTIFVLIL</sequence>
<evidence type="ECO:0000256" key="1">
    <source>
        <dbReference type="SAM" id="MobiDB-lite"/>
    </source>
</evidence>
<dbReference type="Gene3D" id="1.10.10.60">
    <property type="entry name" value="Homeodomain-like"/>
    <property type="match status" value="1"/>
</dbReference>
<feature type="region of interest" description="Disordered" evidence="1">
    <location>
        <begin position="1"/>
        <end position="21"/>
    </location>
</feature>
<comment type="caution">
    <text evidence="3">The sequence shown here is derived from an EMBL/GenBank/DDBJ whole genome shotgun (WGS) entry which is preliminary data.</text>
</comment>
<dbReference type="AlphaFoldDB" id="A0A8S1CHP6"/>
<evidence type="ECO:0000259" key="2">
    <source>
        <dbReference type="Pfam" id="PF05225"/>
    </source>
</evidence>
<protein>
    <recommendedName>
        <fullName evidence="2">HTH psq-type domain-containing protein</fullName>
    </recommendedName>
</protein>
<dbReference type="GO" id="GO:0003677">
    <property type="term" value="F:DNA binding"/>
    <property type="evidence" value="ECO:0007669"/>
    <property type="project" value="InterPro"/>
</dbReference>
<proteinExistence type="predicted"/>
<dbReference type="Proteomes" id="UP000494165">
    <property type="component" value="Unassembled WGS sequence"/>
</dbReference>
<organism evidence="3 4">
    <name type="scientific">Cloeon dipterum</name>
    <dbReference type="NCBI Taxonomy" id="197152"/>
    <lineage>
        <taxon>Eukaryota</taxon>
        <taxon>Metazoa</taxon>
        <taxon>Ecdysozoa</taxon>
        <taxon>Arthropoda</taxon>
        <taxon>Hexapoda</taxon>
        <taxon>Insecta</taxon>
        <taxon>Pterygota</taxon>
        <taxon>Palaeoptera</taxon>
        <taxon>Ephemeroptera</taxon>
        <taxon>Pisciforma</taxon>
        <taxon>Baetidae</taxon>
        <taxon>Cloeon</taxon>
    </lineage>
</organism>
<feature type="domain" description="HTH psq-type" evidence="2">
    <location>
        <begin position="23"/>
        <end position="59"/>
    </location>
</feature>
<accession>A0A8S1CHP6</accession>
<gene>
    <name evidence="3" type="ORF">CLODIP_2_CD02740</name>
</gene>
<dbReference type="InterPro" id="IPR007889">
    <property type="entry name" value="HTH_Psq"/>
</dbReference>
<name>A0A8S1CHP6_9INSE</name>
<dbReference type="Pfam" id="PF05225">
    <property type="entry name" value="HTH_psq"/>
    <property type="match status" value="1"/>
</dbReference>
<dbReference type="OrthoDB" id="7421119at2759"/>